<keyword evidence="3" id="KW-0479">Metal-binding</keyword>
<evidence type="ECO:0000256" key="4">
    <source>
        <dbReference type="ARBA" id="ARBA00023004"/>
    </source>
</evidence>
<protein>
    <submittedName>
        <fullName evidence="9">4Fe-4S binding domain-containing protein</fullName>
    </submittedName>
</protein>
<gene>
    <name evidence="9" type="ORF">SAMN02746098_01251</name>
</gene>
<dbReference type="Pfam" id="PF12801">
    <property type="entry name" value="Fer4_5"/>
    <property type="match status" value="2"/>
</dbReference>
<dbReference type="GO" id="GO:0051536">
    <property type="term" value="F:iron-sulfur cluster binding"/>
    <property type="evidence" value="ECO:0007669"/>
    <property type="project" value="UniProtKB-KW"/>
</dbReference>
<dbReference type="InterPro" id="IPR017900">
    <property type="entry name" value="4Fe4S_Fe_S_CS"/>
</dbReference>
<dbReference type="PROSITE" id="PS00198">
    <property type="entry name" value="4FE4S_FER_1"/>
    <property type="match status" value="1"/>
</dbReference>
<keyword evidence="5" id="KW-0411">Iron-sulfur</keyword>
<evidence type="ECO:0000313" key="9">
    <source>
        <dbReference type="EMBL" id="SHH71600.1"/>
    </source>
</evidence>
<dbReference type="Gene3D" id="3.30.70.20">
    <property type="match status" value="1"/>
</dbReference>
<dbReference type="Proteomes" id="UP000183954">
    <property type="component" value="Unassembled WGS sequence"/>
</dbReference>
<keyword evidence="10" id="KW-1185">Reference proteome</keyword>
<keyword evidence="7" id="KW-0812">Transmembrane</keyword>
<keyword evidence="7" id="KW-1133">Transmembrane helix</keyword>
<proteinExistence type="predicted"/>
<feature type="transmembrane region" description="Helical" evidence="7">
    <location>
        <begin position="61"/>
        <end position="83"/>
    </location>
</feature>
<keyword evidence="6 7" id="KW-0472">Membrane</keyword>
<keyword evidence="2" id="KW-1003">Cell membrane</keyword>
<comment type="subcellular location">
    <subcellularLocation>
        <location evidence="1">Cell membrane</location>
    </subcellularLocation>
</comment>
<accession>A0A1M5V8R4</accession>
<dbReference type="InterPro" id="IPR052378">
    <property type="entry name" value="NosR_regulator"/>
</dbReference>
<evidence type="ECO:0000313" key="10">
    <source>
        <dbReference type="Proteomes" id="UP000183954"/>
    </source>
</evidence>
<dbReference type="RefSeq" id="WP_073028610.1">
    <property type="nucleotide sequence ID" value="NZ_FQXJ01000004.1"/>
</dbReference>
<dbReference type="SUPFAM" id="SSF54862">
    <property type="entry name" value="4Fe-4S ferredoxins"/>
    <property type="match status" value="1"/>
</dbReference>
<sequence>MKRNKMIKFLRWGLMSIFVVLISIAAYLHQVLGGTKAPSIHALCPFGGLESLYQVFTTGSFIGKIFAGTLTLFVITLIVAILFRRSFCGLICPFGAIQEFFARLGNKFFNRKLIIPASIDKPLRYLKYIVFVVTVVYAWKTAGLWMAPYDPWSAYGHLPEGLESVWKESAVGLIILVITVLGSLIYDRFFCKYLCPMGAFYGIIGKISPFKVVRNESVCIDCGLCTKSCPMNIDVQHSLKVTTAECLNCQTCVLSCPKAGALDHQIGNKRIKPMTVIILVVVVFFGSIVASEALGIYQLTPASLKTGESINYDEIKGFMSIKEAAESTKTDLKEFYVLFKIPENVPQETKMKDISKVAEGYDFDQVKASLEAH</sequence>
<feature type="transmembrane region" description="Helical" evidence="7">
    <location>
        <begin position="128"/>
        <end position="149"/>
    </location>
</feature>
<dbReference type="GO" id="GO:0005886">
    <property type="term" value="C:plasma membrane"/>
    <property type="evidence" value="ECO:0007669"/>
    <property type="project" value="UniProtKB-SubCell"/>
</dbReference>
<dbReference type="PANTHER" id="PTHR30224">
    <property type="entry name" value="ELECTRON TRANSPORT PROTEIN"/>
    <property type="match status" value="1"/>
</dbReference>
<reference evidence="10" key="1">
    <citation type="submission" date="2016-11" db="EMBL/GenBank/DDBJ databases">
        <authorList>
            <person name="Varghese N."/>
            <person name="Submissions S."/>
        </authorList>
    </citation>
    <scope>NUCLEOTIDE SEQUENCE [LARGE SCALE GENOMIC DNA]</scope>
    <source>
        <strain evidence="10">DSM 15449</strain>
    </source>
</reference>
<evidence type="ECO:0000259" key="8">
    <source>
        <dbReference type="PROSITE" id="PS51379"/>
    </source>
</evidence>
<dbReference type="EMBL" id="FQXJ01000004">
    <property type="protein sequence ID" value="SHH71600.1"/>
    <property type="molecule type" value="Genomic_DNA"/>
</dbReference>
<dbReference type="PANTHER" id="PTHR30224:SF4">
    <property type="entry name" value="ELECTRON TRANSPORT PROTEIN YCCM-RELATED"/>
    <property type="match status" value="1"/>
</dbReference>
<feature type="transmembrane region" description="Helical" evidence="7">
    <location>
        <begin position="169"/>
        <end position="186"/>
    </location>
</feature>
<name>A0A1M5V8R4_9FIRM</name>
<dbReference type="PROSITE" id="PS51379">
    <property type="entry name" value="4FE4S_FER_2"/>
    <property type="match status" value="2"/>
</dbReference>
<feature type="transmembrane region" description="Helical" evidence="7">
    <location>
        <begin position="12"/>
        <end position="29"/>
    </location>
</feature>
<organism evidence="9 10">
    <name type="scientific">Desulfosporosinus lacus DSM 15449</name>
    <dbReference type="NCBI Taxonomy" id="1121420"/>
    <lineage>
        <taxon>Bacteria</taxon>
        <taxon>Bacillati</taxon>
        <taxon>Bacillota</taxon>
        <taxon>Clostridia</taxon>
        <taxon>Eubacteriales</taxon>
        <taxon>Desulfitobacteriaceae</taxon>
        <taxon>Desulfosporosinus</taxon>
    </lineage>
</organism>
<dbReference type="GO" id="GO:0046872">
    <property type="term" value="F:metal ion binding"/>
    <property type="evidence" value="ECO:0007669"/>
    <property type="project" value="UniProtKB-KW"/>
</dbReference>
<dbReference type="OrthoDB" id="9806398at2"/>
<dbReference type="InterPro" id="IPR017896">
    <property type="entry name" value="4Fe4S_Fe-S-bd"/>
</dbReference>
<feature type="domain" description="4Fe-4S ferredoxin-type" evidence="8">
    <location>
        <begin position="210"/>
        <end position="238"/>
    </location>
</feature>
<evidence type="ECO:0000256" key="1">
    <source>
        <dbReference type="ARBA" id="ARBA00004236"/>
    </source>
</evidence>
<feature type="domain" description="4Fe-4S ferredoxin-type" evidence="8">
    <location>
        <begin position="239"/>
        <end position="267"/>
    </location>
</feature>
<evidence type="ECO:0000256" key="5">
    <source>
        <dbReference type="ARBA" id="ARBA00023014"/>
    </source>
</evidence>
<keyword evidence="4" id="KW-0408">Iron</keyword>
<feature type="transmembrane region" description="Helical" evidence="7">
    <location>
        <begin position="276"/>
        <end position="297"/>
    </location>
</feature>
<evidence type="ECO:0000256" key="3">
    <source>
        <dbReference type="ARBA" id="ARBA00022723"/>
    </source>
</evidence>
<dbReference type="Pfam" id="PF13187">
    <property type="entry name" value="Fer4_9"/>
    <property type="match status" value="1"/>
</dbReference>
<evidence type="ECO:0000256" key="7">
    <source>
        <dbReference type="SAM" id="Phobius"/>
    </source>
</evidence>
<dbReference type="STRING" id="1121420.SAMN02746098_01251"/>
<evidence type="ECO:0000256" key="6">
    <source>
        <dbReference type="ARBA" id="ARBA00023136"/>
    </source>
</evidence>
<evidence type="ECO:0000256" key="2">
    <source>
        <dbReference type="ARBA" id="ARBA00022475"/>
    </source>
</evidence>
<dbReference type="AlphaFoldDB" id="A0A1M5V8R4"/>